<keyword evidence="4 8" id="KW-0479">Metal-binding</keyword>
<keyword evidence="5 9" id="KW-0378">Hydrolase</keyword>
<evidence type="ECO:0000256" key="4">
    <source>
        <dbReference type="ARBA" id="ARBA00022723"/>
    </source>
</evidence>
<dbReference type="PRINTS" id="PR00377">
    <property type="entry name" value="IMPHPHTASES"/>
</dbReference>
<evidence type="ECO:0000256" key="1">
    <source>
        <dbReference type="ARBA" id="ARBA00001033"/>
    </source>
</evidence>
<reference evidence="10 11" key="1">
    <citation type="submission" date="2015-07" db="EMBL/GenBank/DDBJ databases">
        <title>Draft genome sequence of a diazotrophic, plant growth-promoting rhizobacterium of the Pseudomonas syringae complex.</title>
        <authorList>
            <person name="Patten C.L."/>
            <person name="Jeong H."/>
        </authorList>
    </citation>
    <scope>NUCLEOTIDE SEQUENCE [LARGE SCALE GENOMIC DNA]</scope>
    <source>
        <strain evidence="10 11">GR12-2</strain>
    </source>
</reference>
<dbReference type="PROSITE" id="PS00629">
    <property type="entry name" value="IMP_1"/>
    <property type="match status" value="1"/>
</dbReference>
<dbReference type="EC" id="3.1.3.25" evidence="9"/>
<dbReference type="OrthoDB" id="9785695at2"/>
<evidence type="ECO:0000256" key="8">
    <source>
        <dbReference type="PIRSR" id="PIRSR600760-2"/>
    </source>
</evidence>
<feature type="binding site" evidence="8">
    <location>
        <position position="102"/>
    </location>
    <ligand>
        <name>Mg(2+)</name>
        <dbReference type="ChEBI" id="CHEBI:18420"/>
        <label>1</label>
        <note>catalytic</note>
    </ligand>
</feature>
<keyword evidence="6" id="KW-0805">Transcription regulation</keyword>
<dbReference type="GO" id="GO:0008934">
    <property type="term" value="F:inositol monophosphate 1-phosphatase activity"/>
    <property type="evidence" value="ECO:0007669"/>
    <property type="project" value="InterPro"/>
</dbReference>
<keyword evidence="6" id="KW-0889">Transcription antitermination</keyword>
<dbReference type="FunFam" id="3.30.540.10:FF:000003">
    <property type="entry name" value="Inositol-1-monophosphatase"/>
    <property type="match status" value="1"/>
</dbReference>
<dbReference type="InterPro" id="IPR000760">
    <property type="entry name" value="Inositol_monophosphatase-like"/>
</dbReference>
<dbReference type="GO" id="GO:0007165">
    <property type="term" value="P:signal transduction"/>
    <property type="evidence" value="ECO:0007669"/>
    <property type="project" value="TreeGrafter"/>
</dbReference>
<dbReference type="GO" id="GO:0046872">
    <property type="term" value="F:metal ion binding"/>
    <property type="evidence" value="ECO:0007669"/>
    <property type="project" value="UniProtKB-KW"/>
</dbReference>
<dbReference type="InterPro" id="IPR020583">
    <property type="entry name" value="Inositol_monoP_metal-BS"/>
</dbReference>
<dbReference type="CDD" id="cd01639">
    <property type="entry name" value="IMPase"/>
    <property type="match status" value="1"/>
</dbReference>
<dbReference type="InterPro" id="IPR033942">
    <property type="entry name" value="IMPase"/>
</dbReference>
<proteinExistence type="inferred from homology"/>
<dbReference type="Proteomes" id="UP000093104">
    <property type="component" value="Unassembled WGS sequence"/>
</dbReference>
<evidence type="ECO:0000256" key="3">
    <source>
        <dbReference type="ARBA" id="ARBA00009759"/>
    </source>
</evidence>
<evidence type="ECO:0000313" key="10">
    <source>
        <dbReference type="EMBL" id="OCR26950.1"/>
    </source>
</evidence>
<dbReference type="RefSeq" id="WP_065831434.1">
    <property type="nucleotide sequence ID" value="NZ_LGSI01000004.1"/>
</dbReference>
<name>A0A1C7ZCF4_PSESX</name>
<dbReference type="PANTHER" id="PTHR20854">
    <property type="entry name" value="INOSITOL MONOPHOSPHATASE"/>
    <property type="match status" value="1"/>
</dbReference>
<dbReference type="PATRIC" id="fig|317.243.peg.4904"/>
<dbReference type="PANTHER" id="PTHR20854:SF4">
    <property type="entry name" value="INOSITOL-1-MONOPHOSPHATASE-RELATED"/>
    <property type="match status" value="1"/>
</dbReference>
<evidence type="ECO:0000256" key="9">
    <source>
        <dbReference type="RuleBase" id="RU364068"/>
    </source>
</evidence>
<evidence type="ECO:0000256" key="5">
    <source>
        <dbReference type="ARBA" id="ARBA00022801"/>
    </source>
</evidence>
<dbReference type="Gene3D" id="3.30.540.10">
    <property type="entry name" value="Fructose-1,6-Bisphosphatase, subunit A, domain 1"/>
    <property type="match status" value="1"/>
</dbReference>
<dbReference type="GO" id="GO:0031564">
    <property type="term" value="P:transcription antitermination"/>
    <property type="evidence" value="ECO:0007669"/>
    <property type="project" value="UniProtKB-KW"/>
</dbReference>
<evidence type="ECO:0000313" key="11">
    <source>
        <dbReference type="Proteomes" id="UP000093104"/>
    </source>
</evidence>
<gene>
    <name evidence="10" type="ORF">AFK24_00790</name>
</gene>
<accession>A0A1C7ZCF4</accession>
<dbReference type="GO" id="GO:0006020">
    <property type="term" value="P:inositol metabolic process"/>
    <property type="evidence" value="ECO:0007669"/>
    <property type="project" value="TreeGrafter"/>
</dbReference>
<comment type="caution">
    <text evidence="10">The sequence shown here is derived from an EMBL/GenBank/DDBJ whole genome shotgun (WGS) entry which is preliminary data.</text>
</comment>
<sequence length="277" mass="30104">MQRHPSIDAPLSPEALQARYECARDLAMEAARRALGPYKERESLIVNHKGDQTQDLVSIVDQETEAFIKKRLAECFPDDGFLGEETGGATLDARCIWVVDPIDGTRCFVNGLHAWCVSIGLLVDGEPMVGAVADAIHDELFHACSGQGAWLNGQRLSVNSAPDIRHGVMGVGTSLRRGKEHFIPFITQLLEQGGTFIRNGSGALMVAYVAAGRLIGYYETHINSWDCLAGLVLVKEAGGLQNDFLRNQGLTQGNPLLVSSPQVYRQVAQMIGSSLDE</sequence>
<comment type="catalytic activity">
    <reaction evidence="1 9">
        <text>a myo-inositol phosphate + H2O = myo-inositol + phosphate</text>
        <dbReference type="Rhea" id="RHEA:24056"/>
        <dbReference type="ChEBI" id="CHEBI:15377"/>
        <dbReference type="ChEBI" id="CHEBI:17268"/>
        <dbReference type="ChEBI" id="CHEBI:43474"/>
        <dbReference type="ChEBI" id="CHEBI:84139"/>
        <dbReference type="EC" id="3.1.3.25"/>
    </reaction>
</comment>
<feature type="binding site" evidence="8">
    <location>
        <position position="226"/>
    </location>
    <ligand>
        <name>Mg(2+)</name>
        <dbReference type="ChEBI" id="CHEBI:18420"/>
        <label>1</label>
        <note>catalytic</note>
    </ligand>
</feature>
<evidence type="ECO:0000256" key="2">
    <source>
        <dbReference type="ARBA" id="ARBA00001946"/>
    </source>
</evidence>
<comment type="similarity">
    <text evidence="3 9">Belongs to the inositol monophosphatase superfamily.</text>
</comment>
<keyword evidence="6" id="KW-0804">Transcription</keyword>
<dbReference type="SUPFAM" id="SSF56655">
    <property type="entry name" value="Carbohydrate phosphatase"/>
    <property type="match status" value="1"/>
</dbReference>
<protein>
    <recommendedName>
        <fullName evidence="9">Inositol-1-monophosphatase</fullName>
        <ecNumber evidence="9">3.1.3.25</ecNumber>
    </recommendedName>
</protein>
<dbReference type="EMBL" id="LGSI01000004">
    <property type="protein sequence ID" value="OCR26950.1"/>
    <property type="molecule type" value="Genomic_DNA"/>
</dbReference>
<dbReference type="Pfam" id="PF00459">
    <property type="entry name" value="Inositol_P"/>
    <property type="match status" value="1"/>
</dbReference>
<feature type="binding site" evidence="8">
    <location>
        <position position="100"/>
    </location>
    <ligand>
        <name>Mg(2+)</name>
        <dbReference type="ChEBI" id="CHEBI:18420"/>
        <label>1</label>
        <note>catalytic</note>
    </ligand>
</feature>
<dbReference type="Gene3D" id="3.40.190.80">
    <property type="match status" value="1"/>
</dbReference>
<dbReference type="AlphaFoldDB" id="A0A1C7ZCF4"/>
<feature type="binding site" evidence="8">
    <location>
        <position position="84"/>
    </location>
    <ligand>
        <name>Mg(2+)</name>
        <dbReference type="ChEBI" id="CHEBI:18420"/>
        <label>1</label>
        <note>catalytic</note>
    </ligand>
</feature>
<evidence type="ECO:0000256" key="7">
    <source>
        <dbReference type="ARBA" id="ARBA00022842"/>
    </source>
</evidence>
<keyword evidence="7 8" id="KW-0460">Magnesium</keyword>
<evidence type="ECO:0000256" key="6">
    <source>
        <dbReference type="ARBA" id="ARBA00022814"/>
    </source>
</evidence>
<organism evidence="10 11">
    <name type="scientific">Pseudomonas syringae</name>
    <dbReference type="NCBI Taxonomy" id="317"/>
    <lineage>
        <taxon>Bacteria</taxon>
        <taxon>Pseudomonadati</taxon>
        <taxon>Pseudomonadota</taxon>
        <taxon>Gammaproteobacteria</taxon>
        <taxon>Pseudomonadales</taxon>
        <taxon>Pseudomonadaceae</taxon>
        <taxon>Pseudomonas</taxon>
    </lineage>
</organism>
<feature type="binding site" evidence="8">
    <location>
        <position position="103"/>
    </location>
    <ligand>
        <name>Mg(2+)</name>
        <dbReference type="ChEBI" id="CHEBI:18420"/>
        <label>1</label>
        <note>catalytic</note>
    </ligand>
</feature>
<comment type="cofactor">
    <cofactor evidence="2 8 9">
        <name>Mg(2+)</name>
        <dbReference type="ChEBI" id="CHEBI:18420"/>
    </cofactor>
</comment>